<name>A0A4R5CPB7_9ACTN</name>
<evidence type="ECO:0000259" key="5">
    <source>
        <dbReference type="Pfam" id="PF02910"/>
    </source>
</evidence>
<dbReference type="InterPro" id="IPR036188">
    <property type="entry name" value="FAD/NAD-bd_sf"/>
</dbReference>
<feature type="domain" description="FAD-dependent oxidoreductase 2 FAD-binding" evidence="4">
    <location>
        <begin position="138"/>
        <end position="396"/>
    </location>
</feature>
<dbReference type="GO" id="GO:0033765">
    <property type="term" value="F:steroid dehydrogenase activity, acting on the CH-CH group of donors"/>
    <property type="evidence" value="ECO:0007669"/>
    <property type="project" value="UniProtKB-ARBA"/>
</dbReference>
<keyword evidence="7" id="KW-1185">Reference proteome</keyword>
<evidence type="ECO:0000313" key="6">
    <source>
        <dbReference type="EMBL" id="TDE01150.1"/>
    </source>
</evidence>
<protein>
    <submittedName>
        <fullName evidence="6">FAD-binding protein</fullName>
    </submittedName>
</protein>
<dbReference type="Gene3D" id="3.50.50.60">
    <property type="entry name" value="FAD/NAD(P)-binding domain"/>
    <property type="match status" value="1"/>
</dbReference>
<dbReference type="Gene3D" id="3.90.700.10">
    <property type="entry name" value="Succinate dehydrogenase/fumarate reductase flavoprotein, catalytic domain"/>
    <property type="match status" value="1"/>
</dbReference>
<sequence>MVDTIETDVLVVGAGGAGMRTALEAHRAGARVVVAVKGRFGAIGTRGAGATAAGFSEIGLMRLIGYDDAWSGEWDGAQTRQGQVFGDILQAGLGMADREIARVVVEEAAAARHDLDEWGMVPTFAHGYGVKTHGVPIKIVLESLVRRSTVDVRERLAVVRVLTSPAGEVAGAVAVDEKSGKVVHIRCSSVIIAAGGMGRLFTHSFHPSCVTGDAYALALHAGAELMNMEFHQIFVGTTSPNTNLVGSWLWRHQPQLTNVDGEEFVHRYLPSGRTVEEAQDERRRHTPFSTRDEISRYIDVAMHREIRAGRGTASGGVHVDVVVTDEKNGPFSDVGEWYRYRGVHWDRGSVDVGLFHHCSNGGVRVDVNGESRVPGLFAIGEAAAGAHGADRLGGMMLVSSQVFGIRAGRLAAKRRGSPPAADLAPLDEIVSVVDRLRSGTVAPGPAMAGLARVMWEELLVERTPAGLKRVLQTLDEIEADALPKLGASDPLQAVRALELRNATATARAVGLAALTRTESRGGHYRVDHEFRDDASWLDALLVGFEDDTMTVQRLRVDPEWKPRRADMWGTKWG</sequence>
<dbReference type="SUPFAM" id="SSF51905">
    <property type="entry name" value="FAD/NAD(P)-binding domain"/>
    <property type="match status" value="1"/>
</dbReference>
<dbReference type="InterPro" id="IPR003953">
    <property type="entry name" value="FAD-dep_OxRdtase_2_FAD-bd"/>
</dbReference>
<dbReference type="RefSeq" id="WP_131899173.1">
    <property type="nucleotide sequence ID" value="NZ_SMKZ01000043.1"/>
</dbReference>
<reference evidence="6 7" key="1">
    <citation type="submission" date="2019-03" db="EMBL/GenBank/DDBJ databases">
        <title>Draft genome sequences of novel Actinobacteria.</title>
        <authorList>
            <person name="Sahin N."/>
            <person name="Ay H."/>
            <person name="Saygin H."/>
        </authorList>
    </citation>
    <scope>NUCLEOTIDE SEQUENCE [LARGE SCALE GENOMIC DNA]</scope>
    <source>
        <strain evidence="6 7">5K138</strain>
    </source>
</reference>
<evidence type="ECO:0000256" key="1">
    <source>
        <dbReference type="ARBA" id="ARBA00022630"/>
    </source>
</evidence>
<accession>A0A4R5CPB7</accession>
<dbReference type="PIRSF" id="PIRSF000171">
    <property type="entry name" value="SDHA_APRA_LASPO"/>
    <property type="match status" value="1"/>
</dbReference>
<proteinExistence type="predicted"/>
<dbReference type="PANTHER" id="PTHR11632">
    <property type="entry name" value="SUCCINATE DEHYDROGENASE 2 FLAVOPROTEIN SUBUNIT"/>
    <property type="match status" value="1"/>
</dbReference>
<evidence type="ECO:0000313" key="7">
    <source>
        <dbReference type="Proteomes" id="UP000294739"/>
    </source>
</evidence>
<keyword evidence="1" id="KW-0285">Flavoprotein</keyword>
<dbReference type="PRINTS" id="PR00368">
    <property type="entry name" value="FADPNR"/>
</dbReference>
<dbReference type="InParanoid" id="A0A4R5CPB7"/>
<evidence type="ECO:0000256" key="3">
    <source>
        <dbReference type="PIRSR" id="PIRSR000171-1"/>
    </source>
</evidence>
<dbReference type="PRINTS" id="PR00411">
    <property type="entry name" value="PNDRDTASEI"/>
</dbReference>
<feature type="active site" description="Proton acceptor" evidence="3">
    <location>
        <position position="291"/>
    </location>
</feature>
<dbReference type="Gene3D" id="1.20.58.100">
    <property type="entry name" value="Fumarate reductase/succinate dehydrogenase flavoprotein-like, C-terminal domain"/>
    <property type="match status" value="1"/>
</dbReference>
<evidence type="ECO:0000259" key="4">
    <source>
        <dbReference type="Pfam" id="PF00890"/>
    </source>
</evidence>
<keyword evidence="2" id="KW-0560">Oxidoreductase</keyword>
<organism evidence="6 7">
    <name type="scientific">Jiangella asiatica</name>
    <dbReference type="NCBI Taxonomy" id="2530372"/>
    <lineage>
        <taxon>Bacteria</taxon>
        <taxon>Bacillati</taxon>
        <taxon>Actinomycetota</taxon>
        <taxon>Actinomycetes</taxon>
        <taxon>Jiangellales</taxon>
        <taxon>Jiangellaceae</taxon>
        <taxon>Jiangella</taxon>
    </lineage>
</organism>
<dbReference type="EMBL" id="SMKZ01000043">
    <property type="protein sequence ID" value="TDE01150.1"/>
    <property type="molecule type" value="Genomic_DNA"/>
</dbReference>
<dbReference type="Pfam" id="PF02910">
    <property type="entry name" value="Succ_DH_flav_C"/>
    <property type="match status" value="1"/>
</dbReference>
<dbReference type="Pfam" id="PF00890">
    <property type="entry name" value="FAD_binding_2"/>
    <property type="match status" value="2"/>
</dbReference>
<feature type="domain" description="Fumarate reductase/succinate dehydrogenase flavoprotein-like C-terminal" evidence="5">
    <location>
        <begin position="450"/>
        <end position="554"/>
    </location>
</feature>
<dbReference type="InterPro" id="IPR027477">
    <property type="entry name" value="Succ_DH/fumarate_Rdtase_cat_sf"/>
</dbReference>
<dbReference type="PANTHER" id="PTHR11632:SF51">
    <property type="entry name" value="SUCCINATE DEHYDROGENASE [UBIQUINONE] FLAVOPROTEIN SUBUNIT, MITOCHONDRIAL"/>
    <property type="match status" value="1"/>
</dbReference>
<evidence type="ECO:0000256" key="2">
    <source>
        <dbReference type="ARBA" id="ARBA00023002"/>
    </source>
</evidence>
<feature type="domain" description="FAD-dependent oxidoreductase 2 FAD-binding" evidence="4">
    <location>
        <begin position="8"/>
        <end position="122"/>
    </location>
</feature>
<dbReference type="Proteomes" id="UP000294739">
    <property type="component" value="Unassembled WGS sequence"/>
</dbReference>
<dbReference type="InterPro" id="IPR015939">
    <property type="entry name" value="Fum_Rdtase/Succ_DH_flav-like_C"/>
</dbReference>
<dbReference type="InterPro" id="IPR037099">
    <property type="entry name" value="Fum_R/Succ_DH_flav-like_C_sf"/>
</dbReference>
<dbReference type="OrthoDB" id="9805351at2"/>
<gene>
    <name evidence="6" type="ORF">E1269_23595</name>
</gene>
<dbReference type="AlphaFoldDB" id="A0A4R5CPB7"/>
<dbReference type="SUPFAM" id="SSF46977">
    <property type="entry name" value="Succinate dehydrogenase/fumarate reductase flavoprotein C-terminal domain"/>
    <property type="match status" value="1"/>
</dbReference>
<dbReference type="InterPro" id="IPR030664">
    <property type="entry name" value="SdhA/FrdA/AprA"/>
</dbReference>
<comment type="caution">
    <text evidence="6">The sequence shown here is derived from an EMBL/GenBank/DDBJ whole genome shotgun (WGS) entry which is preliminary data.</text>
</comment>